<proteinExistence type="predicted"/>
<name>B9XBH3_PEDPL</name>
<dbReference type="AlphaFoldDB" id="B9XBH3"/>
<dbReference type="EMBL" id="ABOX02000003">
    <property type="protein sequence ID" value="EEF62858.1"/>
    <property type="molecule type" value="Genomic_DNA"/>
</dbReference>
<accession>B9XBH3</accession>
<gene>
    <name evidence="1" type="ORF">Cflav_PD5493</name>
</gene>
<dbReference type="PROSITE" id="PS51257">
    <property type="entry name" value="PROKAR_LIPOPROTEIN"/>
    <property type="match status" value="1"/>
</dbReference>
<dbReference type="STRING" id="320771.Cflav_PD5493"/>
<keyword evidence="2" id="KW-1185">Reference proteome</keyword>
<evidence type="ECO:0000313" key="2">
    <source>
        <dbReference type="Proteomes" id="UP000003688"/>
    </source>
</evidence>
<organism evidence="1 2">
    <name type="scientific">Pedosphaera parvula (strain Ellin514)</name>
    <dbReference type="NCBI Taxonomy" id="320771"/>
    <lineage>
        <taxon>Bacteria</taxon>
        <taxon>Pseudomonadati</taxon>
        <taxon>Verrucomicrobiota</taxon>
        <taxon>Pedosphaerae</taxon>
        <taxon>Pedosphaerales</taxon>
        <taxon>Pedosphaeraceae</taxon>
        <taxon>Pedosphaera</taxon>
    </lineage>
</organism>
<dbReference type="OrthoDB" id="174373at2"/>
<sequence precursor="true">MASIRVRRGYILILIAIALGGCSHKESGPAESSNGDGYFKTHFQDESQFIVEEVLTDVGEMAFYAKNKRLPSAKEFYVHAVETSGSAFRAPKYEVTIRLEKKLIKTVVDVKEPIWSPEVYEEAAGQIFKTLGIAKVSRPPAEPDDEEMLKSLLDPRAEVLAVEDRTLSQSIRENFTNPKLHEQAAFLLGTFSMRESSGEFYDVRLPLCRMAAHLAFARELAGDSSDGIHGQVAMAQLFLLMNNETGALQRIKALKQPQMDVWIRLLRARATHDYREIKGVSKPTKLENIECFRAYCVSVDTSLAWDAFSNTEYTQVPDYCRIVNASGYSVGMGHVMMQYSIPMEMKELGEVYQSYQNKQLEKDKIVEALNQKPARFLTVDAQGKAQMNVIGWGQWAFFCQRHLCNTLVENFRVLNEKFGVPESAKEFTSTAEKNFSNLYLFPFVRRYISLDEADYHKAEDEAFPLTVATPHLISPQIWNFICYQPRFAQLYMPAPNPHLNEWHKHNPPPGTVYTLHPRLDHPSLTRRADTVQVMEQLLAIAPYDGDLIGAYLQVKYPNAKPTYEQLEPLYHRSVDYNVRFMEQVANTLQDKPDEYERLMLKVAKLNPCNYLALGNYFVQNKKVDKGAEYLEVAMKECQNAVASANQSEWLIDYYFNKGEKEKAYKLADFAADEVYSFAGLRAKANLLEMDGKWMEALEYRKKMEERYQDTAGVVWFYLRYRLATGDTRYDSEMEKNIKTFFPKGLEEVTPESFKEAPQYGVLLNGDSEELQKAGLSKGNIIVAAYGKRIYDTYQYSYLREVSKEPGLRLIVWKNGEYAEVKASPPNRKFGVDILSYDSSRK</sequence>
<dbReference type="RefSeq" id="WP_007413171.1">
    <property type="nucleotide sequence ID" value="NZ_ABOX02000003.1"/>
</dbReference>
<evidence type="ECO:0000313" key="1">
    <source>
        <dbReference type="EMBL" id="EEF62858.1"/>
    </source>
</evidence>
<protein>
    <submittedName>
        <fullName evidence="1">Uncharacterized protein</fullName>
    </submittedName>
</protein>
<dbReference type="Proteomes" id="UP000003688">
    <property type="component" value="Unassembled WGS sequence"/>
</dbReference>
<comment type="caution">
    <text evidence="1">The sequence shown here is derived from an EMBL/GenBank/DDBJ whole genome shotgun (WGS) entry which is preliminary data.</text>
</comment>
<reference evidence="1 2" key="1">
    <citation type="journal article" date="2011" name="J. Bacteriol.">
        <title>Genome sequence of 'Pedosphaera parvula' Ellin514, an aerobic Verrucomicrobial isolate from pasture soil.</title>
        <authorList>
            <person name="Kant R."/>
            <person name="van Passel M.W."/>
            <person name="Sangwan P."/>
            <person name="Palva A."/>
            <person name="Lucas S."/>
            <person name="Copeland A."/>
            <person name="Lapidus A."/>
            <person name="Glavina Del Rio T."/>
            <person name="Dalin E."/>
            <person name="Tice H."/>
            <person name="Bruce D."/>
            <person name="Goodwin L."/>
            <person name="Pitluck S."/>
            <person name="Chertkov O."/>
            <person name="Larimer F.W."/>
            <person name="Land M.L."/>
            <person name="Hauser L."/>
            <person name="Brettin T.S."/>
            <person name="Detter J.C."/>
            <person name="Han S."/>
            <person name="de Vos W.M."/>
            <person name="Janssen P.H."/>
            <person name="Smidt H."/>
        </authorList>
    </citation>
    <scope>NUCLEOTIDE SEQUENCE [LARGE SCALE GENOMIC DNA]</scope>
    <source>
        <strain evidence="1 2">Ellin514</strain>
    </source>
</reference>